<evidence type="ECO:0000256" key="2">
    <source>
        <dbReference type="SAM" id="Phobius"/>
    </source>
</evidence>
<dbReference type="AlphaFoldDB" id="A0A518GVY1"/>
<feature type="transmembrane region" description="Helical" evidence="2">
    <location>
        <begin position="480"/>
        <end position="496"/>
    </location>
</feature>
<feature type="transmembrane region" description="Helical" evidence="2">
    <location>
        <begin position="412"/>
        <end position="437"/>
    </location>
</feature>
<feature type="transmembrane region" description="Helical" evidence="2">
    <location>
        <begin position="516"/>
        <end position="544"/>
    </location>
</feature>
<protein>
    <submittedName>
        <fullName evidence="3">Bacterial membrane protein YfhO</fullName>
    </submittedName>
</protein>
<dbReference type="PANTHER" id="PTHR38454">
    <property type="entry name" value="INTEGRAL MEMBRANE PROTEIN-RELATED"/>
    <property type="match status" value="1"/>
</dbReference>
<evidence type="ECO:0000256" key="1">
    <source>
        <dbReference type="SAM" id="MobiDB-lite"/>
    </source>
</evidence>
<keyword evidence="4" id="KW-1185">Reference proteome</keyword>
<dbReference type="InterPro" id="IPR018580">
    <property type="entry name" value="Uncharacterised_YfhO"/>
</dbReference>
<keyword evidence="2" id="KW-0812">Transmembrane</keyword>
<proteinExistence type="predicted"/>
<feature type="region of interest" description="Disordered" evidence="1">
    <location>
        <begin position="241"/>
        <end position="304"/>
    </location>
</feature>
<sequence>MPGREGVTGAMAPLAVLVIAVSLGFAGLVARPGWLIVDGERSWVDEGGRPGARPIGNDLTGLFLPRHLWQGEQWRDRGRIPRWDPRGFAGRPNAGNPQAGLWYPPAWLGWEWGAPQAPGWLTVGHLLWAGIGAFSLGRAIGLGRTAATTSGAVLMLNPYVIAQVHEGHLPHVWGSSWYPWAFLGAVLLRRGRRAGWVVLPGSVASSLLAGHPQEGVYLLIALAVWAAVEAGRGVLVRVRTAPNPRGKGQMPVEAASEPPAMGAGEGRDVSSTAVGDPLAAVDDASPGDGVSRDRPPNDSSRHRPDHLANATKLVFAIVLSIGLAGVGWVPVLASRPWVAGPLGGEGGGGGGPYHLWPSNLMQLASPRALGGPSDYIGRGTYWETLCSIGWAPLVLLVLGVSKSPDRGGVRFWSAMLALSLLHSSGEGLGLAAALGALPGMEGARVPARTLFLAATAAAVLAGMGIDALSRGDPRRTARRYVASVGLLVLVVGAGVAADRGRGAGGDRRPLRPAARWSLACAHLSGDGLLLVSVVGTGGGLFWMCVVPSRGDRSAKVIGLVAVAELAASAAMALPVCPPDRFLGADAVSEAIGRVRPPEGSRLRARDAFYSDLHAWRDGMEKANLGDLFQLRHAAEIYRALYPIFDEPGPRLGRGLGRRLARSALDRLGVSRIVSDRPLRLRVGPVIGSGVRGRTPFEVIGNPEAMPRAYVVPGVEVVPEAEMVESLPDFDPRMVVLMSDDPGFGIGGPRQPFTEAEYDGSEPDRVIVRVANGALGFLVVTDAWMPGWSATLDGRPARLLRGDHAFRVVPLPVPGSHRVVMTYRAPGLATGAWLSATSAALMIGMVGGIARLPGSSRRGRDRRRDRRARRAIP</sequence>
<feature type="region of interest" description="Disordered" evidence="1">
    <location>
        <begin position="853"/>
        <end position="872"/>
    </location>
</feature>
<reference evidence="3 4" key="1">
    <citation type="submission" date="2019-02" db="EMBL/GenBank/DDBJ databases">
        <title>Deep-cultivation of Planctomycetes and their phenomic and genomic characterization uncovers novel biology.</title>
        <authorList>
            <person name="Wiegand S."/>
            <person name="Jogler M."/>
            <person name="Boedeker C."/>
            <person name="Pinto D."/>
            <person name="Vollmers J."/>
            <person name="Rivas-Marin E."/>
            <person name="Kohn T."/>
            <person name="Peeters S.H."/>
            <person name="Heuer A."/>
            <person name="Rast P."/>
            <person name="Oberbeckmann S."/>
            <person name="Bunk B."/>
            <person name="Jeske O."/>
            <person name="Meyerdierks A."/>
            <person name="Storesund J.E."/>
            <person name="Kallscheuer N."/>
            <person name="Luecker S."/>
            <person name="Lage O.M."/>
            <person name="Pohl T."/>
            <person name="Merkel B.J."/>
            <person name="Hornburger P."/>
            <person name="Mueller R.-W."/>
            <person name="Bruemmer F."/>
            <person name="Labrenz M."/>
            <person name="Spormann A.M."/>
            <person name="Op den Camp H."/>
            <person name="Overmann J."/>
            <person name="Amann R."/>
            <person name="Jetten M.S.M."/>
            <person name="Mascher T."/>
            <person name="Medema M.H."/>
            <person name="Devos D.P."/>
            <person name="Kaster A.-K."/>
            <person name="Ovreas L."/>
            <person name="Rohde M."/>
            <person name="Galperin M.Y."/>
            <person name="Jogler C."/>
        </authorList>
    </citation>
    <scope>NUCLEOTIDE SEQUENCE [LARGE SCALE GENOMIC DNA]</scope>
    <source>
        <strain evidence="3 4">ElP</strain>
    </source>
</reference>
<dbReference type="PANTHER" id="PTHR38454:SF1">
    <property type="entry name" value="INTEGRAL MEMBRANE PROTEIN"/>
    <property type="match status" value="1"/>
</dbReference>
<dbReference type="OrthoDB" id="9772884at2"/>
<evidence type="ECO:0000313" key="4">
    <source>
        <dbReference type="Proteomes" id="UP000317835"/>
    </source>
</evidence>
<accession>A0A518GVY1</accession>
<dbReference type="RefSeq" id="WP_145267059.1">
    <property type="nucleotide sequence ID" value="NZ_CP036426.1"/>
</dbReference>
<feature type="transmembrane region" description="Helical" evidence="2">
    <location>
        <begin position="313"/>
        <end position="333"/>
    </location>
</feature>
<keyword evidence="2" id="KW-0472">Membrane</keyword>
<name>A0A518GVY1_9BACT</name>
<dbReference type="KEGG" id="tpla:ElP_05850"/>
<keyword evidence="2" id="KW-1133">Transmembrane helix</keyword>
<feature type="transmembrane region" description="Helical" evidence="2">
    <location>
        <begin position="449"/>
        <end position="468"/>
    </location>
</feature>
<feature type="transmembrane region" description="Helical" evidence="2">
    <location>
        <begin position="556"/>
        <end position="575"/>
    </location>
</feature>
<dbReference type="Proteomes" id="UP000317835">
    <property type="component" value="Chromosome"/>
</dbReference>
<feature type="compositionally biased region" description="Basic residues" evidence="1">
    <location>
        <begin position="856"/>
        <end position="872"/>
    </location>
</feature>
<feature type="compositionally biased region" description="Basic and acidic residues" evidence="1">
    <location>
        <begin position="290"/>
        <end position="304"/>
    </location>
</feature>
<feature type="transmembrane region" description="Helical" evidence="2">
    <location>
        <begin position="381"/>
        <end position="400"/>
    </location>
</feature>
<gene>
    <name evidence="3" type="ORF">ElP_05850</name>
</gene>
<organism evidence="3 4">
    <name type="scientific">Tautonia plasticadhaerens</name>
    <dbReference type="NCBI Taxonomy" id="2527974"/>
    <lineage>
        <taxon>Bacteria</taxon>
        <taxon>Pseudomonadati</taxon>
        <taxon>Planctomycetota</taxon>
        <taxon>Planctomycetia</taxon>
        <taxon>Isosphaerales</taxon>
        <taxon>Isosphaeraceae</taxon>
        <taxon>Tautonia</taxon>
    </lineage>
</organism>
<dbReference type="EMBL" id="CP036426">
    <property type="protein sequence ID" value="QDV32745.1"/>
    <property type="molecule type" value="Genomic_DNA"/>
</dbReference>
<evidence type="ECO:0000313" key="3">
    <source>
        <dbReference type="EMBL" id="QDV32745.1"/>
    </source>
</evidence>
<feature type="transmembrane region" description="Helical" evidence="2">
    <location>
        <begin position="831"/>
        <end position="853"/>
    </location>
</feature>
<feature type="transmembrane region" description="Helical" evidence="2">
    <location>
        <begin position="12"/>
        <end position="30"/>
    </location>
</feature>